<comment type="caution">
    <text evidence="5">The sequence shown here is derived from an EMBL/GenBank/DDBJ whole genome shotgun (WGS) entry which is preliminary data.</text>
</comment>
<evidence type="ECO:0000256" key="2">
    <source>
        <dbReference type="ARBA" id="ARBA00022630"/>
    </source>
</evidence>
<dbReference type="Proteomes" id="UP000322873">
    <property type="component" value="Unassembled WGS sequence"/>
</dbReference>
<keyword evidence="2" id="KW-0285">Flavoprotein</keyword>
<evidence type="ECO:0000313" key="5">
    <source>
        <dbReference type="EMBL" id="KAA8574102.1"/>
    </source>
</evidence>
<organism evidence="5 6">
    <name type="scientific">Monilinia fructicola</name>
    <name type="common">Brown rot fungus</name>
    <name type="synonym">Ciboria fructicola</name>
    <dbReference type="NCBI Taxonomy" id="38448"/>
    <lineage>
        <taxon>Eukaryota</taxon>
        <taxon>Fungi</taxon>
        <taxon>Dikarya</taxon>
        <taxon>Ascomycota</taxon>
        <taxon>Pezizomycotina</taxon>
        <taxon>Leotiomycetes</taxon>
        <taxon>Helotiales</taxon>
        <taxon>Sclerotiniaceae</taxon>
        <taxon>Monilinia</taxon>
    </lineage>
</organism>
<accession>A0A5M9K284</accession>
<keyword evidence="4" id="KW-0560">Oxidoreductase</keyword>
<proteinExistence type="inferred from homology"/>
<evidence type="ECO:0000313" key="6">
    <source>
        <dbReference type="Proteomes" id="UP000322873"/>
    </source>
</evidence>
<comment type="similarity">
    <text evidence="1">Belongs to the FAD-binding monooxygenase family.</text>
</comment>
<keyword evidence="3" id="KW-0274">FAD</keyword>
<dbReference type="InterPro" id="IPR051209">
    <property type="entry name" value="FAD-bind_Monooxygenase_sf"/>
</dbReference>
<dbReference type="SUPFAM" id="SSF51905">
    <property type="entry name" value="FAD/NAD(P)-binding domain"/>
    <property type="match status" value="1"/>
</dbReference>
<evidence type="ECO:0000256" key="1">
    <source>
        <dbReference type="ARBA" id="ARBA00010139"/>
    </source>
</evidence>
<evidence type="ECO:0008006" key="7">
    <source>
        <dbReference type="Google" id="ProtNLM"/>
    </source>
</evidence>
<dbReference type="InterPro" id="IPR020946">
    <property type="entry name" value="Flavin_mOase-like"/>
</dbReference>
<dbReference type="GO" id="GO:0004499">
    <property type="term" value="F:N,N-dimethylaniline monooxygenase activity"/>
    <property type="evidence" value="ECO:0007669"/>
    <property type="project" value="InterPro"/>
</dbReference>
<sequence length="288" mass="32445">MPTFTIKDEPIENLRPLKVRVIGAGFSEEIGGTWYENRYPGCACDIPSHSYQYSFDPNPDWSSLYAPAAEICAYLQRISKKYGVTRYIKLTHNVKSCKWDEVLKKWKLQIENSSTGETFEEDADVLISARGSLNEISWPNIPGLNDFQGEVMHSANWNQNYDFKNKRVGVVGGGSSSIQIVPILQKLEGIQAMLSMGFDPNEPKFSLEQRKAFANNPEALHSFRKCIEVASNTIHGASLRGSELQKRAVLALYDRMKDRFSTESGDLGITCSIIRGWLSSSNTWTWLS</sequence>
<dbReference type="PANTHER" id="PTHR42877:SF7">
    <property type="entry name" value="FLAVIN-BINDING MONOOXYGENASE-RELATED"/>
    <property type="match status" value="1"/>
</dbReference>
<evidence type="ECO:0000256" key="4">
    <source>
        <dbReference type="ARBA" id="ARBA00023002"/>
    </source>
</evidence>
<dbReference type="VEuPathDB" id="FungiDB:MFRU_001g00980"/>
<reference evidence="5 6" key="1">
    <citation type="submission" date="2019-06" db="EMBL/GenBank/DDBJ databases">
        <title>Genome Sequence of the Brown Rot Fungal Pathogen Monilinia fructicola.</title>
        <authorList>
            <person name="De Miccolis Angelini R.M."/>
            <person name="Landi L."/>
            <person name="Abate D."/>
            <person name="Pollastro S."/>
            <person name="Romanazzi G."/>
            <person name="Faretra F."/>
        </authorList>
    </citation>
    <scope>NUCLEOTIDE SEQUENCE [LARGE SCALE GENOMIC DNA]</scope>
    <source>
        <strain evidence="5 6">Mfrc123</strain>
    </source>
</reference>
<gene>
    <name evidence="5" type="ORF">EYC84_005624</name>
</gene>
<protein>
    <recommendedName>
        <fullName evidence="7">L-ornithine N(5)-oxygenase</fullName>
    </recommendedName>
</protein>
<dbReference type="PANTHER" id="PTHR42877">
    <property type="entry name" value="L-ORNITHINE N(5)-MONOOXYGENASE-RELATED"/>
    <property type="match status" value="1"/>
</dbReference>
<keyword evidence="6" id="KW-1185">Reference proteome</keyword>
<name>A0A5M9K284_MONFR</name>
<dbReference type="GO" id="GO:0050661">
    <property type="term" value="F:NADP binding"/>
    <property type="evidence" value="ECO:0007669"/>
    <property type="project" value="InterPro"/>
</dbReference>
<dbReference type="InterPro" id="IPR036188">
    <property type="entry name" value="FAD/NAD-bd_sf"/>
</dbReference>
<dbReference type="Gene3D" id="3.50.50.60">
    <property type="entry name" value="FAD/NAD(P)-binding domain"/>
    <property type="match status" value="1"/>
</dbReference>
<evidence type="ECO:0000256" key="3">
    <source>
        <dbReference type="ARBA" id="ARBA00022827"/>
    </source>
</evidence>
<dbReference type="EMBL" id="VICG01000003">
    <property type="protein sequence ID" value="KAA8574102.1"/>
    <property type="molecule type" value="Genomic_DNA"/>
</dbReference>
<dbReference type="PRINTS" id="PR00469">
    <property type="entry name" value="PNDRDTASEII"/>
</dbReference>
<dbReference type="GO" id="GO:0050660">
    <property type="term" value="F:flavin adenine dinucleotide binding"/>
    <property type="evidence" value="ECO:0007669"/>
    <property type="project" value="InterPro"/>
</dbReference>
<dbReference type="Pfam" id="PF00743">
    <property type="entry name" value="FMO-like"/>
    <property type="match status" value="1"/>
</dbReference>
<dbReference type="AlphaFoldDB" id="A0A5M9K284"/>